<feature type="compositionally biased region" description="Acidic residues" evidence="9">
    <location>
        <begin position="176"/>
        <end position="195"/>
    </location>
</feature>
<dbReference type="OrthoDB" id="848136at2759"/>
<evidence type="ECO:0000256" key="9">
    <source>
        <dbReference type="SAM" id="MobiDB-lite"/>
    </source>
</evidence>
<feature type="region of interest" description="Disordered" evidence="9">
    <location>
        <begin position="604"/>
        <end position="639"/>
    </location>
</feature>
<feature type="region of interest" description="Disordered" evidence="9">
    <location>
        <begin position="173"/>
        <end position="205"/>
    </location>
</feature>
<dbReference type="Gramene" id="Manes.04G095200.3.v8.1">
    <property type="protein sequence ID" value="Manes.04G095200.3.v8.1.CDS"/>
    <property type="gene ID" value="Manes.04G095200.v8.1"/>
</dbReference>
<dbReference type="AlphaFoldDB" id="A0A2C9W140"/>
<feature type="domain" description="RING-type" evidence="10">
    <location>
        <begin position="25"/>
        <end position="70"/>
    </location>
</feature>
<dbReference type="InterPro" id="IPR005381">
    <property type="entry name" value="Znf-XS_domain"/>
</dbReference>
<evidence type="ECO:0000256" key="8">
    <source>
        <dbReference type="SAM" id="Coils"/>
    </source>
</evidence>
<evidence type="ECO:0000256" key="7">
    <source>
        <dbReference type="PROSITE-ProRule" id="PRU00175"/>
    </source>
</evidence>
<evidence type="ECO:0000259" key="10">
    <source>
        <dbReference type="PROSITE" id="PS50089"/>
    </source>
</evidence>
<keyword evidence="12" id="KW-1185">Reference proteome</keyword>
<evidence type="ECO:0000313" key="12">
    <source>
        <dbReference type="Proteomes" id="UP000091857"/>
    </source>
</evidence>
<evidence type="ECO:0000256" key="5">
    <source>
        <dbReference type="ARBA" id="ARBA00023158"/>
    </source>
</evidence>
<keyword evidence="5" id="KW-0943">RNA-mediated gene silencing</keyword>
<evidence type="ECO:0000256" key="2">
    <source>
        <dbReference type="ARBA" id="ARBA00022771"/>
    </source>
</evidence>
<feature type="region of interest" description="Disordered" evidence="9">
    <location>
        <begin position="129"/>
        <end position="152"/>
    </location>
</feature>
<dbReference type="Pfam" id="PF03470">
    <property type="entry name" value="zf-XS"/>
    <property type="match status" value="1"/>
</dbReference>
<dbReference type="Proteomes" id="UP000091857">
    <property type="component" value="Chromosome 4"/>
</dbReference>
<feature type="region of interest" description="Disordered" evidence="9">
    <location>
        <begin position="545"/>
        <end position="578"/>
    </location>
</feature>
<dbReference type="GO" id="GO:0008270">
    <property type="term" value="F:zinc ion binding"/>
    <property type="evidence" value="ECO:0007669"/>
    <property type="project" value="UniProtKB-KW"/>
</dbReference>
<dbReference type="Gene3D" id="3.30.70.2890">
    <property type="entry name" value="XS domain"/>
    <property type="match status" value="1"/>
</dbReference>
<comment type="similarity">
    <text evidence="6">Belongs to the SGS3 family.</text>
</comment>
<reference evidence="12" key="1">
    <citation type="journal article" date="2016" name="Nat. Biotechnol.">
        <title>Sequencing wild and cultivated cassava and related species reveals extensive interspecific hybridization and genetic diversity.</title>
        <authorList>
            <person name="Bredeson J.V."/>
            <person name="Lyons J.B."/>
            <person name="Prochnik S.E."/>
            <person name="Wu G.A."/>
            <person name="Ha C.M."/>
            <person name="Edsinger-Gonzales E."/>
            <person name="Grimwood J."/>
            <person name="Schmutz J."/>
            <person name="Rabbi I.Y."/>
            <person name="Egesi C."/>
            <person name="Nauluvula P."/>
            <person name="Lebot V."/>
            <person name="Ndunguru J."/>
            <person name="Mkamilo G."/>
            <person name="Bart R.S."/>
            <person name="Setter T.L."/>
            <person name="Gleadow R.M."/>
            <person name="Kulakow P."/>
            <person name="Ferguson M.E."/>
            <person name="Rounsley S."/>
            <person name="Rokhsar D.S."/>
        </authorList>
    </citation>
    <scope>NUCLEOTIDE SEQUENCE [LARGE SCALE GENOMIC DNA]</scope>
    <source>
        <strain evidence="12">cv. AM560-2</strain>
    </source>
</reference>
<dbReference type="PROSITE" id="PS50089">
    <property type="entry name" value="ZF_RING_2"/>
    <property type="match status" value="1"/>
</dbReference>
<keyword evidence="2 7" id="KW-0863">Zinc-finger</keyword>
<evidence type="ECO:0000313" key="11">
    <source>
        <dbReference type="EMBL" id="OAY52586.1"/>
    </source>
</evidence>
<comment type="caution">
    <text evidence="11">The sequence shown here is derived from an EMBL/GenBank/DDBJ whole genome shotgun (WGS) entry which is preliminary data.</text>
</comment>
<protein>
    <recommendedName>
        <fullName evidence="10">RING-type domain-containing protein</fullName>
    </recommendedName>
</protein>
<feature type="compositionally biased region" description="Polar residues" evidence="9">
    <location>
        <begin position="545"/>
        <end position="564"/>
    </location>
</feature>
<feature type="coiled-coil region" evidence="8">
    <location>
        <begin position="474"/>
        <end position="508"/>
    </location>
</feature>
<dbReference type="EMBL" id="CM004390">
    <property type="protein sequence ID" value="OAY52586.1"/>
    <property type="molecule type" value="Genomic_DNA"/>
</dbReference>
<dbReference type="GO" id="GO:0031047">
    <property type="term" value="P:regulatory ncRNA-mediated gene silencing"/>
    <property type="evidence" value="ECO:0007669"/>
    <property type="project" value="UniProtKB-KW"/>
</dbReference>
<dbReference type="InterPro" id="IPR013083">
    <property type="entry name" value="Znf_RING/FYVE/PHD"/>
</dbReference>
<accession>A0A2C9W140</accession>
<dbReference type="GO" id="GO:0051607">
    <property type="term" value="P:defense response to virus"/>
    <property type="evidence" value="ECO:0007669"/>
    <property type="project" value="InterPro"/>
</dbReference>
<keyword evidence="4 8" id="KW-0175">Coiled coil</keyword>
<organism evidence="11 12">
    <name type="scientific">Manihot esculenta</name>
    <name type="common">Cassava</name>
    <name type="synonym">Jatropha manihot</name>
    <dbReference type="NCBI Taxonomy" id="3983"/>
    <lineage>
        <taxon>Eukaryota</taxon>
        <taxon>Viridiplantae</taxon>
        <taxon>Streptophyta</taxon>
        <taxon>Embryophyta</taxon>
        <taxon>Tracheophyta</taxon>
        <taxon>Spermatophyta</taxon>
        <taxon>Magnoliopsida</taxon>
        <taxon>eudicotyledons</taxon>
        <taxon>Gunneridae</taxon>
        <taxon>Pentapetalae</taxon>
        <taxon>rosids</taxon>
        <taxon>fabids</taxon>
        <taxon>Malpighiales</taxon>
        <taxon>Euphorbiaceae</taxon>
        <taxon>Crotonoideae</taxon>
        <taxon>Manihoteae</taxon>
        <taxon>Manihot</taxon>
    </lineage>
</organism>
<dbReference type="Gene3D" id="3.30.40.10">
    <property type="entry name" value="Zinc/RING finger domain, C3HC4 (zinc finger)"/>
    <property type="match status" value="1"/>
</dbReference>
<name>A0A2C9W140_MANES</name>
<dbReference type="SUPFAM" id="SSF57850">
    <property type="entry name" value="RING/U-box"/>
    <property type="match status" value="1"/>
</dbReference>
<evidence type="ECO:0000256" key="1">
    <source>
        <dbReference type="ARBA" id="ARBA00022723"/>
    </source>
</evidence>
<dbReference type="InterPro" id="IPR038588">
    <property type="entry name" value="XS_domain_sf"/>
</dbReference>
<evidence type="ECO:0000256" key="6">
    <source>
        <dbReference type="ARBA" id="ARBA00024022"/>
    </source>
</evidence>
<feature type="compositionally biased region" description="Basic and acidic residues" evidence="9">
    <location>
        <begin position="606"/>
        <end position="633"/>
    </location>
</feature>
<dbReference type="PROSITE" id="PS00518">
    <property type="entry name" value="ZF_RING_1"/>
    <property type="match status" value="1"/>
</dbReference>
<keyword evidence="1" id="KW-0479">Metal-binding</keyword>
<dbReference type="PANTHER" id="PTHR46602:SF10">
    <property type="entry name" value="RING-TYPE DOMAIN-CONTAINING PROTEIN"/>
    <property type="match status" value="1"/>
</dbReference>
<dbReference type="InterPro" id="IPR044287">
    <property type="entry name" value="SGS3"/>
</dbReference>
<feature type="compositionally biased region" description="Polar residues" evidence="9">
    <location>
        <begin position="141"/>
        <end position="151"/>
    </location>
</feature>
<dbReference type="PANTHER" id="PTHR46602">
    <property type="entry name" value="PROTEIN SUPPRESSOR OF GENE SILENCING 3"/>
    <property type="match status" value="1"/>
</dbReference>
<dbReference type="InterPro" id="IPR017907">
    <property type="entry name" value="Znf_RING_CS"/>
</dbReference>
<gene>
    <name evidence="11" type="ORF">MANES_04G095200v8</name>
</gene>
<dbReference type="InterPro" id="IPR001841">
    <property type="entry name" value="Znf_RING"/>
</dbReference>
<evidence type="ECO:0000256" key="3">
    <source>
        <dbReference type="ARBA" id="ARBA00022833"/>
    </source>
</evidence>
<dbReference type="Pfam" id="PF03468">
    <property type="entry name" value="XS"/>
    <property type="match status" value="1"/>
</dbReference>
<sequence length="681" mass="77903">MATSEPSAEPWLHAEERVESSLGFCEICREKKEKQQLIKNRNCGHPFCLDCISKCAEENIKLGLKIIACPGLNCEYVLQLESFKHLISKDVLSLWEKAPSLELVPNSTYRGNEETKSAYSYYKDTPPIFDDTTPMEPGLDRQQSTGSTQWKVSGEIQEKVANDVEKFGTSFCDDATATDDDSDSDAWPDTDDYDSEASPRSPKSCKKSKWFKKFLKGLEYMSTEEINDPARQWHCPACQGAAGAIKRYLSLKTLVKHAKTKGSRRVRLHRELAQLLEEKLLGSQVSSAALGGEACGNWKGLKEEKKDQEIVWPPMVVITNTIHKKDENNKWAGMTTQQLLDLFNSYDTIVKAQHFYNSNGHCGMSVLIFESSARGYLEADWLHRHFAEEEAGRNAWNNRPVYFLPSGERQLYGYMAVKEDVDTFNQYSLKGKPKLKYEMRSYKEMVVNGIRQMSQDNLQLPWLQNRIAEQQSHAKDLEEYNGMLKEKLNKATKDMEILRLKAKQQHEQDLEEMQFLERFYKDQINSILEARKGKDGDFEYTQQKEMQENAEQSSANPSNRNDYINNPKKEKRRMTESSEQIIQENLNVAPIACEGTIFKTVMGRRPRTEPTPRGEKGLGYPEKGRAERQESFRRKATIADPGETIASEATYGHMVHICLIMISGNWFTSHPSKKGDHSSYS</sequence>
<proteinExistence type="inferred from homology"/>
<evidence type="ECO:0000256" key="4">
    <source>
        <dbReference type="ARBA" id="ARBA00023054"/>
    </source>
</evidence>
<keyword evidence="3" id="KW-0862">Zinc</keyword>
<dbReference type="InterPro" id="IPR005380">
    <property type="entry name" value="XS_domain"/>
</dbReference>
<dbReference type="STRING" id="3983.A0A2C9W140"/>